<keyword evidence="1" id="KW-0175">Coiled coil</keyword>
<evidence type="ECO:0000256" key="1">
    <source>
        <dbReference type="SAM" id="Coils"/>
    </source>
</evidence>
<feature type="compositionally biased region" description="Low complexity" evidence="2">
    <location>
        <begin position="193"/>
        <end position="202"/>
    </location>
</feature>
<feature type="coiled-coil region" evidence="1">
    <location>
        <begin position="71"/>
        <end position="98"/>
    </location>
</feature>
<organism evidence="3 4">
    <name type="scientific">Acrobeloides nanus</name>
    <dbReference type="NCBI Taxonomy" id="290746"/>
    <lineage>
        <taxon>Eukaryota</taxon>
        <taxon>Metazoa</taxon>
        <taxon>Ecdysozoa</taxon>
        <taxon>Nematoda</taxon>
        <taxon>Chromadorea</taxon>
        <taxon>Rhabditida</taxon>
        <taxon>Tylenchina</taxon>
        <taxon>Cephalobomorpha</taxon>
        <taxon>Cephaloboidea</taxon>
        <taxon>Cephalobidae</taxon>
        <taxon>Acrobeloides</taxon>
    </lineage>
</organism>
<evidence type="ECO:0000313" key="3">
    <source>
        <dbReference type="Proteomes" id="UP000887540"/>
    </source>
</evidence>
<keyword evidence="3" id="KW-1185">Reference proteome</keyword>
<sequence length="331" mass="38225">MNEMDARIQNPRRLANEPLDMALNRLRAERTITKIDLEKIHGLIDRINYKDNIYQDLYNDLENLPLSGNDVRNLRKSLDEIQRILGQLENAGEDTNQRSTILMVEKKWPTSISFRILDKKAQVLAEARPWTMSKLIQELESSIKLRESVQQVSNISGEQAIKARNSRQKHPSPASGQKIFQRYNAWGQPSPPIRQSQPSDSPAFMDESEGFSNLGKSPKGWIPKFHRPCNMCQAKNEGKANVHVINFDETVPYEFQALDLEDIDLYDIVDGDESFYEAPNLEECDDSSRDYGLDVPEDSHMDDRGYRKSQKIAGEVLLTRIYWHQRFSDLR</sequence>
<evidence type="ECO:0000313" key="4">
    <source>
        <dbReference type="WBParaSite" id="ACRNAN_scaffold19386.g6917.t1"/>
    </source>
</evidence>
<dbReference type="Proteomes" id="UP000887540">
    <property type="component" value="Unplaced"/>
</dbReference>
<evidence type="ECO:0000256" key="2">
    <source>
        <dbReference type="SAM" id="MobiDB-lite"/>
    </source>
</evidence>
<dbReference type="WBParaSite" id="ACRNAN_scaffold19386.g6917.t1">
    <property type="protein sequence ID" value="ACRNAN_scaffold19386.g6917.t1"/>
    <property type="gene ID" value="ACRNAN_scaffold19386.g6917"/>
</dbReference>
<feature type="region of interest" description="Disordered" evidence="2">
    <location>
        <begin position="185"/>
        <end position="210"/>
    </location>
</feature>
<proteinExistence type="predicted"/>
<protein>
    <submittedName>
        <fullName evidence="4">Uncharacterized protein</fullName>
    </submittedName>
</protein>
<accession>A0A914D6N6</accession>
<dbReference type="AlphaFoldDB" id="A0A914D6N6"/>
<name>A0A914D6N6_9BILA</name>
<reference evidence="4" key="1">
    <citation type="submission" date="2022-11" db="UniProtKB">
        <authorList>
            <consortium name="WormBaseParasite"/>
        </authorList>
    </citation>
    <scope>IDENTIFICATION</scope>
</reference>